<dbReference type="Proteomes" id="UP001055811">
    <property type="component" value="Linkage Group LG05"/>
</dbReference>
<evidence type="ECO:0000313" key="1">
    <source>
        <dbReference type="EMBL" id="KAI3740302.1"/>
    </source>
</evidence>
<reference evidence="1 2" key="2">
    <citation type="journal article" date="2022" name="Mol. Ecol. Resour.">
        <title>The genomes of chicory, endive, great burdock and yacon provide insights into Asteraceae paleo-polyploidization history and plant inulin production.</title>
        <authorList>
            <person name="Fan W."/>
            <person name="Wang S."/>
            <person name="Wang H."/>
            <person name="Wang A."/>
            <person name="Jiang F."/>
            <person name="Liu H."/>
            <person name="Zhao H."/>
            <person name="Xu D."/>
            <person name="Zhang Y."/>
        </authorList>
    </citation>
    <scope>NUCLEOTIDE SEQUENCE [LARGE SCALE GENOMIC DNA]</scope>
    <source>
        <strain evidence="2">cv. Punajuju</strain>
        <tissue evidence="1">Leaves</tissue>
    </source>
</reference>
<evidence type="ECO:0000313" key="2">
    <source>
        <dbReference type="Proteomes" id="UP001055811"/>
    </source>
</evidence>
<keyword evidence="2" id="KW-1185">Reference proteome</keyword>
<sequence length="107" mass="11859">MCGVGVAVIGAVGGSRKSQTGRSKRNRNQMRRKEGGEREPDVVEADFPAIKTSRGWKNEPCMWSVKFADDLALTCEKRFEASDSPSPDFRWCICLCSPMHVTQMSGC</sequence>
<proteinExistence type="predicted"/>
<dbReference type="EMBL" id="CM042013">
    <property type="protein sequence ID" value="KAI3740302.1"/>
    <property type="molecule type" value="Genomic_DNA"/>
</dbReference>
<gene>
    <name evidence="1" type="ORF">L2E82_30730</name>
</gene>
<accession>A0ACB9D131</accession>
<organism evidence="1 2">
    <name type="scientific">Cichorium intybus</name>
    <name type="common">Chicory</name>
    <dbReference type="NCBI Taxonomy" id="13427"/>
    <lineage>
        <taxon>Eukaryota</taxon>
        <taxon>Viridiplantae</taxon>
        <taxon>Streptophyta</taxon>
        <taxon>Embryophyta</taxon>
        <taxon>Tracheophyta</taxon>
        <taxon>Spermatophyta</taxon>
        <taxon>Magnoliopsida</taxon>
        <taxon>eudicotyledons</taxon>
        <taxon>Gunneridae</taxon>
        <taxon>Pentapetalae</taxon>
        <taxon>asterids</taxon>
        <taxon>campanulids</taxon>
        <taxon>Asterales</taxon>
        <taxon>Asteraceae</taxon>
        <taxon>Cichorioideae</taxon>
        <taxon>Cichorieae</taxon>
        <taxon>Cichoriinae</taxon>
        <taxon>Cichorium</taxon>
    </lineage>
</organism>
<comment type="caution">
    <text evidence="1">The sequence shown here is derived from an EMBL/GenBank/DDBJ whole genome shotgun (WGS) entry which is preliminary data.</text>
</comment>
<protein>
    <submittedName>
        <fullName evidence="1">Uncharacterized protein</fullName>
    </submittedName>
</protein>
<name>A0ACB9D131_CICIN</name>
<reference evidence="2" key="1">
    <citation type="journal article" date="2022" name="Mol. Ecol. Resour.">
        <title>The genomes of chicory, endive, great burdock and yacon provide insights into Asteraceae palaeo-polyploidization history and plant inulin production.</title>
        <authorList>
            <person name="Fan W."/>
            <person name="Wang S."/>
            <person name="Wang H."/>
            <person name="Wang A."/>
            <person name="Jiang F."/>
            <person name="Liu H."/>
            <person name="Zhao H."/>
            <person name="Xu D."/>
            <person name="Zhang Y."/>
        </authorList>
    </citation>
    <scope>NUCLEOTIDE SEQUENCE [LARGE SCALE GENOMIC DNA]</scope>
    <source>
        <strain evidence="2">cv. Punajuju</strain>
    </source>
</reference>